<name>A0A553HLV4_9PEZI</name>
<accession>A0A553HLV4</accession>
<evidence type="ECO:0000313" key="2">
    <source>
        <dbReference type="Proteomes" id="UP000319160"/>
    </source>
</evidence>
<reference evidence="2" key="1">
    <citation type="submission" date="2019-06" db="EMBL/GenBank/DDBJ databases">
        <title>Draft genome sequence of the griseofulvin-producing fungus Xylaria cubensis strain G536.</title>
        <authorList>
            <person name="Mead M.E."/>
            <person name="Raja H.A."/>
            <person name="Steenwyk J.L."/>
            <person name="Knowles S.L."/>
            <person name="Oberlies N.H."/>
            <person name="Rokas A."/>
        </authorList>
    </citation>
    <scope>NUCLEOTIDE SEQUENCE [LARGE SCALE GENOMIC DNA]</scope>
    <source>
        <strain evidence="2">G536</strain>
    </source>
</reference>
<dbReference type="EMBL" id="VFLP01000078">
    <property type="protein sequence ID" value="TRX88897.1"/>
    <property type="molecule type" value="Genomic_DNA"/>
</dbReference>
<dbReference type="Proteomes" id="UP000319160">
    <property type="component" value="Unassembled WGS sequence"/>
</dbReference>
<dbReference type="STRING" id="2512241.A0A553HLV4"/>
<dbReference type="OrthoDB" id="4778640at2759"/>
<protein>
    <submittedName>
        <fullName evidence="1">Uncharacterized protein</fullName>
    </submittedName>
</protein>
<comment type="caution">
    <text evidence="1">The sequence shown here is derived from an EMBL/GenBank/DDBJ whole genome shotgun (WGS) entry which is preliminary data.</text>
</comment>
<sequence>MLECGDALNATLLSTAAWRNVFRPANQPRRAFIIGGYNLANNSLPILSTMSNGIAERGDYIRPVKRQRTDDPTPEAGVHEQRRRDVAAVLGKRLEDLAFLHVERATAQLSSDIYDLGANVIRQIVDKDFEHHFNQGNERLSTLGELIIAAGVHRLVTELSSRVDVHISVTADT</sequence>
<organism evidence="1 2">
    <name type="scientific">Xylaria flabelliformis</name>
    <dbReference type="NCBI Taxonomy" id="2512241"/>
    <lineage>
        <taxon>Eukaryota</taxon>
        <taxon>Fungi</taxon>
        <taxon>Dikarya</taxon>
        <taxon>Ascomycota</taxon>
        <taxon>Pezizomycotina</taxon>
        <taxon>Sordariomycetes</taxon>
        <taxon>Xylariomycetidae</taxon>
        <taxon>Xylariales</taxon>
        <taxon>Xylariaceae</taxon>
        <taxon>Xylaria</taxon>
    </lineage>
</organism>
<evidence type="ECO:0000313" key="1">
    <source>
        <dbReference type="EMBL" id="TRX88897.1"/>
    </source>
</evidence>
<proteinExistence type="predicted"/>
<dbReference type="AlphaFoldDB" id="A0A553HLV4"/>
<keyword evidence="2" id="KW-1185">Reference proteome</keyword>
<gene>
    <name evidence="1" type="ORF">FHL15_010240</name>
</gene>